<feature type="binding site" evidence="10">
    <location>
        <position position="332"/>
    </location>
    <ligand>
        <name>Zn(2+)</name>
        <dbReference type="ChEBI" id="CHEBI:29105"/>
    </ligand>
</feature>
<feature type="binding site" evidence="10">
    <location>
        <position position="355"/>
    </location>
    <ligand>
        <name>substrate</name>
    </ligand>
</feature>
<evidence type="ECO:0000259" key="12">
    <source>
        <dbReference type="Pfam" id="PF13667"/>
    </source>
</evidence>
<comment type="pathway">
    <text evidence="10">Cofactor biosynthesis; thiamine diphosphate biosynthesis.</text>
</comment>
<keyword evidence="8 10" id="KW-0411">Iron-sulfur</keyword>
<evidence type="ECO:0000256" key="10">
    <source>
        <dbReference type="HAMAP-Rule" id="MF_00089"/>
    </source>
</evidence>
<dbReference type="EC" id="4.1.99.17" evidence="10"/>
<keyword evidence="6 10" id="KW-0784">Thiamine biosynthesis</keyword>
<evidence type="ECO:0000256" key="8">
    <source>
        <dbReference type="ARBA" id="ARBA00023014"/>
    </source>
</evidence>
<evidence type="ECO:0000256" key="3">
    <source>
        <dbReference type="ARBA" id="ARBA00022691"/>
    </source>
</evidence>
<evidence type="ECO:0000256" key="5">
    <source>
        <dbReference type="ARBA" id="ARBA00022833"/>
    </source>
</evidence>
<feature type="binding site" evidence="10">
    <location>
        <begin position="289"/>
        <end position="292"/>
    </location>
    <ligand>
        <name>substrate</name>
    </ligand>
</feature>
<comment type="catalytic activity">
    <reaction evidence="10">
        <text>5-amino-1-(5-phospho-beta-D-ribosyl)imidazole + S-adenosyl-L-methionine = 4-amino-2-methyl-5-(phosphooxymethyl)pyrimidine + CO + 5'-deoxyadenosine + formate + L-methionine + 3 H(+)</text>
        <dbReference type="Rhea" id="RHEA:24840"/>
        <dbReference type="ChEBI" id="CHEBI:15378"/>
        <dbReference type="ChEBI" id="CHEBI:15740"/>
        <dbReference type="ChEBI" id="CHEBI:17245"/>
        <dbReference type="ChEBI" id="CHEBI:17319"/>
        <dbReference type="ChEBI" id="CHEBI:57844"/>
        <dbReference type="ChEBI" id="CHEBI:58354"/>
        <dbReference type="ChEBI" id="CHEBI:59789"/>
        <dbReference type="ChEBI" id="CHEBI:137981"/>
        <dbReference type="EC" id="4.1.99.17"/>
    </reaction>
</comment>
<feature type="binding site" evidence="10">
    <location>
        <begin position="248"/>
        <end position="250"/>
    </location>
    <ligand>
        <name>substrate</name>
    </ligand>
</feature>
<comment type="cofactor">
    <cofactor evidence="10">
        <name>[4Fe-4S] cluster</name>
        <dbReference type="ChEBI" id="CHEBI:49883"/>
    </cofactor>
    <text evidence="10">Binds 1 [4Fe-4S] cluster per subunit. The cluster is coordinated with 3 cysteines and an exchangeable S-adenosyl-L-methionine.</text>
</comment>
<dbReference type="NCBIfam" id="NF006763">
    <property type="entry name" value="PRK09284.1"/>
    <property type="match status" value="1"/>
</dbReference>
<feature type="binding site" evidence="10">
    <location>
        <position position="134"/>
    </location>
    <ligand>
        <name>substrate</name>
    </ligand>
</feature>
<keyword evidence="2 10" id="KW-0004">4Fe-4S</keyword>
<comment type="similarity">
    <text evidence="10">Belongs to the ThiC family.</text>
</comment>
<dbReference type="Gene3D" id="6.10.250.620">
    <property type="match status" value="1"/>
</dbReference>
<dbReference type="HAMAP" id="MF_00089">
    <property type="entry name" value="ThiC"/>
    <property type="match status" value="1"/>
</dbReference>
<keyword evidence="7 10" id="KW-0408">Iron</keyword>
<keyword evidence="4 10" id="KW-0479">Metal-binding</keyword>
<keyword evidence="9 10" id="KW-0456">Lyase</keyword>
<feature type="binding site" evidence="10">
    <location>
        <position position="328"/>
    </location>
    <ligand>
        <name>substrate</name>
    </ligand>
</feature>
<dbReference type="PANTHER" id="PTHR30557:SF1">
    <property type="entry name" value="PHOSPHOMETHYLPYRIMIDINE SYNTHASE, CHLOROPLASTIC"/>
    <property type="match status" value="1"/>
</dbReference>
<evidence type="ECO:0000256" key="4">
    <source>
        <dbReference type="ARBA" id="ARBA00022723"/>
    </source>
</evidence>
<protein>
    <recommendedName>
        <fullName evidence="10">Phosphomethylpyrimidine synthase</fullName>
        <ecNumber evidence="10">4.1.99.17</ecNumber>
    </recommendedName>
    <alternativeName>
        <fullName evidence="10">Hydroxymethylpyrimidine phosphate synthase</fullName>
        <shortName evidence="10">HMP-P synthase</shortName>
        <shortName evidence="10">HMP-phosphate synthase</shortName>
        <shortName evidence="10">HMPP synthase</shortName>
    </alternativeName>
    <alternativeName>
        <fullName evidence="10">Thiamine biosynthesis protein ThiC</fullName>
    </alternativeName>
</protein>
<gene>
    <name evidence="10 13" type="primary">thiC</name>
    <name evidence="13" type="ORF">GCM10022224_041200</name>
</gene>
<dbReference type="SFLD" id="SFLDF00407">
    <property type="entry name" value="phosphomethylpyrimidine_syntha"/>
    <property type="match status" value="1"/>
</dbReference>
<feature type="region of interest" description="Disordered" evidence="11">
    <location>
        <begin position="512"/>
        <end position="549"/>
    </location>
</feature>
<evidence type="ECO:0000256" key="11">
    <source>
        <dbReference type="SAM" id="MobiDB-lite"/>
    </source>
</evidence>
<evidence type="ECO:0000313" key="13">
    <source>
        <dbReference type="EMBL" id="GAA3672692.1"/>
    </source>
</evidence>
<name>A0ABP7BXM5_9ACTN</name>
<feature type="binding site" evidence="10">
    <location>
        <position position="476"/>
    </location>
    <ligand>
        <name>[4Fe-4S] cluster</name>
        <dbReference type="ChEBI" id="CHEBI:49883"/>
        <note>4Fe-4S-S-AdoMet</note>
    </ligand>
</feature>
<evidence type="ECO:0000313" key="14">
    <source>
        <dbReference type="Proteomes" id="UP001500902"/>
    </source>
</evidence>
<evidence type="ECO:0000256" key="6">
    <source>
        <dbReference type="ARBA" id="ARBA00022977"/>
    </source>
</evidence>
<organism evidence="13 14">
    <name type="scientific">Nonomuraea antimicrobica</name>
    <dbReference type="NCBI Taxonomy" id="561173"/>
    <lineage>
        <taxon>Bacteria</taxon>
        <taxon>Bacillati</taxon>
        <taxon>Actinomycetota</taxon>
        <taxon>Actinomycetes</taxon>
        <taxon>Streptosporangiales</taxon>
        <taxon>Streptosporangiaceae</taxon>
        <taxon>Nonomuraea</taxon>
    </lineage>
</organism>
<proteinExistence type="inferred from homology"/>
<feature type="domain" description="ThiC-associated" evidence="12">
    <location>
        <begin position="12"/>
        <end position="63"/>
    </location>
</feature>
<dbReference type="Pfam" id="PF01964">
    <property type="entry name" value="ThiC_Rad_SAM"/>
    <property type="match status" value="1"/>
</dbReference>
<dbReference type="RefSeq" id="WP_344880105.1">
    <property type="nucleotide sequence ID" value="NZ_BAAAZP010000078.1"/>
</dbReference>
<keyword evidence="5 10" id="KW-0862">Zinc</keyword>
<sequence length="549" mass="60576">MSDARFSKIYSGELRVPMRQVRLSDGSAVTLYDTSGPYTDPAFEPDLRRGLPRLREAWIRERRAAGQPVTQVACARRGLVTTEMEYVAVREGVAPEFVRQEVAAGRAIIPANVNHPESEPMIIGRNFLVKINANIGNSAVTSSIEEEVEKMTWATRWGADTIMDLSTGADIHETREWILRNSPVPVGTVPIYQALEKVKGRPEALSWEVYRDTLIEQCEQGVDYVTVHAGVRLAHVPLTTRRKTGIVSRGGSIMAAWCLAHHRESFLYENFAEMCEILARYDVSYSLGDGLRPGSIADANDEAQFAELRTLGELTGIAREHDVQVMIEGPGHVPMHKIKENVDLQRELCDDAPFYTLGPLVTDIAPGYDHITSGIGAAMIGWYGTAMLCYVTPKEHLGLPGKDDVKTGVITYKIAAHAADLAKGHPGAQEWDDALSDARFEFRWEDQFDLSLDPPTARSFHDETLPAAPAKTAHFCSMCGPKFCSMKISHDIRAAGYAEKAAEFRRLGGNLYIDHSSTRPGDQPSSEPGDQPDHPTDRPADQPTAQPVD</sequence>
<feature type="binding site" evidence="10">
    <location>
        <position position="396"/>
    </location>
    <ligand>
        <name>Zn(2+)</name>
        <dbReference type="ChEBI" id="CHEBI:29105"/>
    </ligand>
</feature>
<comment type="caution">
    <text evidence="13">The sequence shown here is derived from an EMBL/GenBank/DDBJ whole genome shotgun (WGS) entry which is preliminary data.</text>
</comment>
<feature type="compositionally biased region" description="Basic and acidic residues" evidence="11">
    <location>
        <begin position="531"/>
        <end position="540"/>
    </location>
</feature>
<feature type="binding site" evidence="10">
    <location>
        <position position="192"/>
    </location>
    <ligand>
        <name>substrate</name>
    </ligand>
</feature>
<evidence type="ECO:0000256" key="2">
    <source>
        <dbReference type="ARBA" id="ARBA00022485"/>
    </source>
</evidence>
<feature type="compositionally biased region" description="Polar residues" evidence="11">
    <location>
        <begin position="518"/>
        <end position="528"/>
    </location>
</feature>
<feature type="binding site" evidence="10">
    <location>
        <position position="484"/>
    </location>
    <ligand>
        <name>[4Fe-4S] cluster</name>
        <dbReference type="ChEBI" id="CHEBI:49883"/>
        <note>4Fe-4S-S-AdoMet</note>
    </ligand>
</feature>
<keyword evidence="3 10" id="KW-0949">S-adenosyl-L-methionine</keyword>
<dbReference type="InterPro" id="IPR037509">
    <property type="entry name" value="ThiC"/>
</dbReference>
<dbReference type="InterPro" id="IPR038521">
    <property type="entry name" value="ThiC/Bza_core_dom"/>
</dbReference>
<evidence type="ECO:0000256" key="7">
    <source>
        <dbReference type="ARBA" id="ARBA00023004"/>
    </source>
</evidence>
<feature type="binding site" evidence="10">
    <location>
        <position position="228"/>
    </location>
    <ligand>
        <name>substrate</name>
    </ligand>
</feature>
<dbReference type="Gene3D" id="3.20.20.540">
    <property type="entry name" value="Radical SAM ThiC family, central domain"/>
    <property type="match status" value="1"/>
</dbReference>
<keyword evidence="14" id="KW-1185">Reference proteome</keyword>
<dbReference type="NCBIfam" id="NF009895">
    <property type="entry name" value="PRK13352.1"/>
    <property type="match status" value="1"/>
</dbReference>
<reference evidence="14" key="1">
    <citation type="journal article" date="2019" name="Int. J. Syst. Evol. Microbiol.">
        <title>The Global Catalogue of Microorganisms (GCM) 10K type strain sequencing project: providing services to taxonomists for standard genome sequencing and annotation.</title>
        <authorList>
            <consortium name="The Broad Institute Genomics Platform"/>
            <consortium name="The Broad Institute Genome Sequencing Center for Infectious Disease"/>
            <person name="Wu L."/>
            <person name="Ma J."/>
        </authorList>
    </citation>
    <scope>NUCLEOTIDE SEQUENCE [LARGE SCALE GENOMIC DNA]</scope>
    <source>
        <strain evidence="14">JCM 16904</strain>
    </source>
</reference>
<evidence type="ECO:0000256" key="9">
    <source>
        <dbReference type="ARBA" id="ARBA00023239"/>
    </source>
</evidence>
<dbReference type="SFLD" id="SFLDG01114">
    <property type="entry name" value="phosphomethylpyrimidine_syntha"/>
    <property type="match status" value="1"/>
</dbReference>
<dbReference type="SFLD" id="SFLDS00113">
    <property type="entry name" value="Radical_SAM_Phosphomethylpyrim"/>
    <property type="match status" value="1"/>
</dbReference>
<comment type="function">
    <text evidence="1 10">Catalyzes the synthesis of the hydroxymethylpyrimidine phosphate (HMP-P) moiety of thiamine from aminoimidazole ribotide (AIR) in a radical S-adenosyl-L-methionine (SAM)-dependent reaction.</text>
</comment>
<feature type="binding site" evidence="10">
    <location>
        <position position="479"/>
    </location>
    <ligand>
        <name>[4Fe-4S] cluster</name>
        <dbReference type="ChEBI" id="CHEBI:49883"/>
        <note>4Fe-4S-S-AdoMet</note>
    </ligand>
</feature>
<evidence type="ECO:0000256" key="1">
    <source>
        <dbReference type="ARBA" id="ARBA00003175"/>
    </source>
</evidence>
<feature type="binding site" evidence="10">
    <location>
        <position position="163"/>
    </location>
    <ligand>
        <name>substrate</name>
    </ligand>
</feature>
<dbReference type="InterPro" id="IPR025747">
    <property type="entry name" value="ThiC-associated_dom"/>
</dbReference>
<dbReference type="PANTHER" id="PTHR30557">
    <property type="entry name" value="THIAMINE BIOSYNTHESIS PROTEIN THIC"/>
    <property type="match status" value="1"/>
</dbReference>
<accession>A0ABP7BXM5</accession>
<dbReference type="EMBL" id="BAAAZP010000078">
    <property type="protein sequence ID" value="GAA3672692.1"/>
    <property type="molecule type" value="Genomic_DNA"/>
</dbReference>
<dbReference type="InterPro" id="IPR002817">
    <property type="entry name" value="ThiC/BzaA/B"/>
</dbReference>
<dbReference type="Pfam" id="PF13667">
    <property type="entry name" value="ThiC-associated"/>
    <property type="match status" value="1"/>
</dbReference>
<dbReference type="Proteomes" id="UP001500902">
    <property type="component" value="Unassembled WGS sequence"/>
</dbReference>
<dbReference type="NCBIfam" id="TIGR00190">
    <property type="entry name" value="thiC"/>
    <property type="match status" value="1"/>
</dbReference>